<dbReference type="Gene3D" id="1.20.1250.20">
    <property type="entry name" value="MFS general substrate transporter like domains"/>
    <property type="match status" value="1"/>
</dbReference>
<evidence type="ECO:0000256" key="2">
    <source>
        <dbReference type="ARBA" id="ARBA00022448"/>
    </source>
</evidence>
<evidence type="ECO:0000256" key="6">
    <source>
        <dbReference type="ARBA" id="ARBA00023136"/>
    </source>
</evidence>
<keyword evidence="5 7" id="KW-1133">Transmembrane helix</keyword>
<keyword evidence="6 7" id="KW-0472">Membrane</keyword>
<dbReference type="InterPro" id="IPR011701">
    <property type="entry name" value="MFS"/>
</dbReference>
<keyword evidence="4 7" id="KW-0812">Transmembrane</keyword>
<dbReference type="SUPFAM" id="SSF103473">
    <property type="entry name" value="MFS general substrate transporter"/>
    <property type="match status" value="1"/>
</dbReference>
<comment type="subcellular location">
    <subcellularLocation>
        <location evidence="1">Cell membrane</location>
        <topology evidence="1">Multi-pass membrane protein</topology>
    </subcellularLocation>
</comment>
<dbReference type="PANTHER" id="PTHR43266:SF2">
    <property type="entry name" value="MAJOR FACILITATOR SUPERFAMILY (MFS) PROFILE DOMAIN-CONTAINING PROTEIN"/>
    <property type="match status" value="1"/>
</dbReference>
<evidence type="ECO:0000256" key="3">
    <source>
        <dbReference type="ARBA" id="ARBA00022475"/>
    </source>
</evidence>
<reference evidence="8 9" key="1">
    <citation type="journal article" date="2024" name="Int. J. Mol. Sci.">
        <title>Exploration of Alicyclobacillus spp. Genome in Search of Antibiotic Resistance.</title>
        <authorList>
            <person name="Bucka-Kolendo J."/>
            <person name="Kiousi D.E."/>
            <person name="Dekowska A."/>
            <person name="Mikolajczuk-Szczyrba A."/>
            <person name="Karadedos D.M."/>
            <person name="Michael P."/>
            <person name="Galanis A."/>
            <person name="Sokolowska B."/>
        </authorList>
    </citation>
    <scope>NUCLEOTIDE SEQUENCE [LARGE SCALE GENOMIC DNA]</scope>
    <source>
        <strain evidence="8 9">KKP 3000</strain>
    </source>
</reference>
<dbReference type="CDD" id="cd06173">
    <property type="entry name" value="MFS_MefA_like"/>
    <property type="match status" value="1"/>
</dbReference>
<evidence type="ECO:0000256" key="5">
    <source>
        <dbReference type="ARBA" id="ARBA00022989"/>
    </source>
</evidence>
<dbReference type="Proteomes" id="UP001579974">
    <property type="component" value="Unassembled WGS sequence"/>
</dbReference>
<feature type="transmembrane region" description="Helical" evidence="7">
    <location>
        <begin position="173"/>
        <end position="191"/>
    </location>
</feature>
<sequence>MQVSQEFARLVGPTLGGITVGYISIGAGLGLDAVMLCVSAIMLMFLKIPRVDHEPPNSHSILRGFLHDLVGGLLELRKHSWLWITISAFALINIASTGLTAILLPWLITVHLHLPDTSYGLVNSAAGLGAIVVAPFFGRKKAHRRRGYTAYGGIILNAVALLFLALVHSTIELMRLMVLANGVIMIFMLVWESSLQELVPAETYGRVASLDLFGSWTLLPFGNVVSGWLATKIGGVQTMLIEGTFMICVAIGIMMIPSIRKFD</sequence>
<evidence type="ECO:0000313" key="8">
    <source>
        <dbReference type="EMBL" id="MFB5192155.1"/>
    </source>
</evidence>
<dbReference type="RefSeq" id="WP_275472792.1">
    <property type="nucleotide sequence ID" value="NZ_CP162940.1"/>
</dbReference>
<feature type="transmembrane region" description="Helical" evidence="7">
    <location>
        <begin position="120"/>
        <end position="138"/>
    </location>
</feature>
<proteinExistence type="predicted"/>
<evidence type="ECO:0000256" key="4">
    <source>
        <dbReference type="ARBA" id="ARBA00022692"/>
    </source>
</evidence>
<gene>
    <name evidence="8" type="ORF">KKP3000_000950</name>
</gene>
<feature type="transmembrane region" description="Helical" evidence="7">
    <location>
        <begin position="81"/>
        <end position="108"/>
    </location>
</feature>
<evidence type="ECO:0000313" key="9">
    <source>
        <dbReference type="Proteomes" id="UP001579974"/>
    </source>
</evidence>
<accession>A0ABV5AIQ8</accession>
<feature type="transmembrane region" description="Helical" evidence="7">
    <location>
        <begin position="212"/>
        <end position="230"/>
    </location>
</feature>
<dbReference type="Pfam" id="PF07690">
    <property type="entry name" value="MFS_1"/>
    <property type="match status" value="1"/>
</dbReference>
<dbReference type="InterPro" id="IPR036259">
    <property type="entry name" value="MFS_trans_sf"/>
</dbReference>
<evidence type="ECO:0000256" key="1">
    <source>
        <dbReference type="ARBA" id="ARBA00004651"/>
    </source>
</evidence>
<feature type="transmembrane region" description="Helical" evidence="7">
    <location>
        <begin position="150"/>
        <end position="167"/>
    </location>
</feature>
<protein>
    <submittedName>
        <fullName evidence="8">MFS transporter</fullName>
    </submittedName>
</protein>
<comment type="caution">
    <text evidence="8">The sequence shown here is derived from an EMBL/GenBank/DDBJ whole genome shotgun (WGS) entry which is preliminary data.</text>
</comment>
<dbReference type="EMBL" id="JBDXSU010000017">
    <property type="protein sequence ID" value="MFB5192155.1"/>
    <property type="molecule type" value="Genomic_DNA"/>
</dbReference>
<evidence type="ECO:0000256" key="7">
    <source>
        <dbReference type="SAM" id="Phobius"/>
    </source>
</evidence>
<name>A0ABV5AIQ8_9BACL</name>
<feature type="transmembrane region" description="Helical" evidence="7">
    <location>
        <begin position="236"/>
        <end position="256"/>
    </location>
</feature>
<keyword evidence="3" id="KW-1003">Cell membrane</keyword>
<keyword evidence="2" id="KW-0813">Transport</keyword>
<keyword evidence="9" id="KW-1185">Reference proteome</keyword>
<organism evidence="8 9">
    <name type="scientific">Alicyclobacillus fastidiosus</name>
    <dbReference type="NCBI Taxonomy" id="392011"/>
    <lineage>
        <taxon>Bacteria</taxon>
        <taxon>Bacillati</taxon>
        <taxon>Bacillota</taxon>
        <taxon>Bacilli</taxon>
        <taxon>Bacillales</taxon>
        <taxon>Alicyclobacillaceae</taxon>
        <taxon>Alicyclobacillus</taxon>
    </lineage>
</organism>
<dbReference type="PANTHER" id="PTHR43266">
    <property type="entry name" value="MACROLIDE-EFFLUX PROTEIN"/>
    <property type="match status" value="1"/>
</dbReference>
<feature type="transmembrane region" description="Helical" evidence="7">
    <location>
        <begin position="20"/>
        <end position="46"/>
    </location>
</feature>